<dbReference type="RefSeq" id="WP_042417750.1">
    <property type="nucleotide sequence ID" value="NZ_JAFBEC010000002.1"/>
</dbReference>
<dbReference type="EMBL" id="JAFBEC010000002">
    <property type="protein sequence ID" value="MBM7631982.1"/>
    <property type="molecule type" value="Genomic_DNA"/>
</dbReference>
<evidence type="ECO:0000313" key="1">
    <source>
        <dbReference type="EMBL" id="MBM7631982.1"/>
    </source>
</evidence>
<gene>
    <name evidence="1" type="ORF">JOD17_001074</name>
</gene>
<dbReference type="Proteomes" id="UP000741863">
    <property type="component" value="Unassembled WGS sequence"/>
</dbReference>
<sequence length="85" mass="10140">MSEENNYLSSIVHFFSEFPEEPRVYSFFLDGVFHWMESDYIIGEILISSEEDLKEVHQILMSMTHTEESIHRFLELMAKAYVMAR</sequence>
<comment type="caution">
    <text evidence="1">The sequence shown here is derived from an EMBL/GenBank/DDBJ whole genome shotgun (WGS) entry which is preliminary data.</text>
</comment>
<evidence type="ECO:0000313" key="2">
    <source>
        <dbReference type="Proteomes" id="UP000741863"/>
    </source>
</evidence>
<accession>A0ABS2P9J4</accession>
<protein>
    <submittedName>
        <fullName evidence="1">Uncharacterized protein</fullName>
    </submittedName>
</protein>
<proteinExistence type="predicted"/>
<name>A0ABS2P9J4_9BACL</name>
<organism evidence="1 2">
    <name type="scientific">Geomicrobium sediminis</name>
    <dbReference type="NCBI Taxonomy" id="1347788"/>
    <lineage>
        <taxon>Bacteria</taxon>
        <taxon>Bacillati</taxon>
        <taxon>Bacillota</taxon>
        <taxon>Bacilli</taxon>
        <taxon>Bacillales</taxon>
        <taxon>Geomicrobium</taxon>
    </lineage>
</organism>
<reference evidence="1 2" key="1">
    <citation type="submission" date="2021-01" db="EMBL/GenBank/DDBJ databases">
        <title>Genomic Encyclopedia of Type Strains, Phase IV (KMG-IV): sequencing the most valuable type-strain genomes for metagenomic binning, comparative biology and taxonomic classification.</title>
        <authorList>
            <person name="Goeker M."/>
        </authorList>
    </citation>
    <scope>NUCLEOTIDE SEQUENCE [LARGE SCALE GENOMIC DNA]</scope>
    <source>
        <strain evidence="1 2">DSM 25540</strain>
    </source>
</reference>
<keyword evidence="2" id="KW-1185">Reference proteome</keyword>